<dbReference type="AlphaFoldDB" id="A0A7X0CEG5"/>
<accession>A0A7X0CEG5</accession>
<evidence type="ECO:0000313" key="2">
    <source>
        <dbReference type="Proteomes" id="UP000540787"/>
    </source>
</evidence>
<organism evidence="1 2">
    <name type="scientific">Massilia aurea</name>
    <dbReference type="NCBI Taxonomy" id="373040"/>
    <lineage>
        <taxon>Bacteria</taxon>
        <taxon>Pseudomonadati</taxon>
        <taxon>Pseudomonadota</taxon>
        <taxon>Betaproteobacteria</taxon>
        <taxon>Burkholderiales</taxon>
        <taxon>Oxalobacteraceae</taxon>
        <taxon>Telluria group</taxon>
        <taxon>Massilia</taxon>
    </lineage>
</organism>
<gene>
    <name evidence="1" type="ORF">HD842_002373</name>
</gene>
<keyword evidence="2" id="KW-1185">Reference proteome</keyword>
<sequence>MNTSCFTDSQITAILWQANAGNPMPALCHESGTSNATFYKECFKLGGMDASLMARRRSWKREAGALRR</sequence>
<dbReference type="RefSeq" id="WP_183554609.1">
    <property type="nucleotide sequence ID" value="NZ_JACHBX010000002.1"/>
</dbReference>
<name>A0A7X0CEG5_9BURK</name>
<protein>
    <submittedName>
        <fullName evidence="1">Putative transposase</fullName>
    </submittedName>
</protein>
<evidence type="ECO:0000313" key="1">
    <source>
        <dbReference type="EMBL" id="MBB6134231.1"/>
    </source>
</evidence>
<reference evidence="1 2" key="1">
    <citation type="submission" date="2020-08" db="EMBL/GenBank/DDBJ databases">
        <title>The Agave Microbiome: Exploring the role of microbial communities in plant adaptations to desert environments.</title>
        <authorList>
            <person name="Partida-Martinez L.P."/>
        </authorList>
    </citation>
    <scope>NUCLEOTIDE SEQUENCE [LARGE SCALE GENOMIC DNA]</scope>
    <source>
        <strain evidence="1 2">AT3.2</strain>
    </source>
</reference>
<dbReference type="EMBL" id="JACHBX010000002">
    <property type="protein sequence ID" value="MBB6134231.1"/>
    <property type="molecule type" value="Genomic_DNA"/>
</dbReference>
<comment type="caution">
    <text evidence="1">The sequence shown here is derived from an EMBL/GenBank/DDBJ whole genome shotgun (WGS) entry which is preliminary data.</text>
</comment>
<proteinExistence type="predicted"/>
<dbReference type="Proteomes" id="UP000540787">
    <property type="component" value="Unassembled WGS sequence"/>
</dbReference>